<accession>A0A9P6G7W0</accession>
<dbReference type="Proteomes" id="UP000756921">
    <property type="component" value="Unassembled WGS sequence"/>
</dbReference>
<dbReference type="PANTHER" id="PTHR37535">
    <property type="entry name" value="FLUG DOMAIN PROTEIN"/>
    <property type="match status" value="1"/>
</dbReference>
<dbReference type="Pfam" id="PF11917">
    <property type="entry name" value="DUF3435"/>
    <property type="match status" value="1"/>
</dbReference>
<evidence type="ECO:0000256" key="1">
    <source>
        <dbReference type="SAM" id="Coils"/>
    </source>
</evidence>
<dbReference type="PANTHER" id="PTHR37535:SF2">
    <property type="entry name" value="FINGER DOMAIN PROTEIN, PUTATIVE (AFU_ORTHOLOGUE AFUA_6G09300)-RELATED"/>
    <property type="match status" value="1"/>
</dbReference>
<organism evidence="3 4">
    <name type="scientific">Paraphaeosphaeria minitans</name>
    <dbReference type="NCBI Taxonomy" id="565426"/>
    <lineage>
        <taxon>Eukaryota</taxon>
        <taxon>Fungi</taxon>
        <taxon>Dikarya</taxon>
        <taxon>Ascomycota</taxon>
        <taxon>Pezizomycotina</taxon>
        <taxon>Dothideomycetes</taxon>
        <taxon>Pleosporomycetidae</taxon>
        <taxon>Pleosporales</taxon>
        <taxon>Massarineae</taxon>
        <taxon>Didymosphaeriaceae</taxon>
        <taxon>Paraphaeosphaeria</taxon>
    </lineage>
</organism>
<keyword evidence="1" id="KW-0175">Coiled coil</keyword>
<feature type="coiled-coil region" evidence="1">
    <location>
        <begin position="481"/>
        <end position="567"/>
    </location>
</feature>
<dbReference type="EMBL" id="WJXW01000015">
    <property type="protein sequence ID" value="KAF9730231.1"/>
    <property type="molecule type" value="Genomic_DNA"/>
</dbReference>
<sequence>MRRKVVNRPAGYYEKLRDQLAEQGPTEIPYSDTTNLNLSGTWKKWTRYSKYRATKNPIDLLKSATVADYKTFFNWTLDHHPGVRKKSSLHQYWRQLKMHYKCHTKRRLHQDIVDDVNKHIQALTEEYRLDKSPPKRPVLDIDGLLVLLFYNMVQCTNVYKEEEQRLLLDLLLVWGAYTGARPVSLVGTSVSIPSKEAVAKVRDDAIRFYDSGDKDEGEDEADDDTCMEDSRPSDYDVPEAECLKSILFEHVTIVTVRVEGQVKVGMYLTLIHTKGEGRKPQPKTFKMYQNKNPLLCPITRMIAVGLHRNAFAASSIRSAEAILRARIPRRKTCRIFRWKETMLKEPVFREPTRNKDRAMSKGLAEPLRPQTAARYLKQLGRDVGLEQSLTQSCIRRGTGNAVDSAGTVGERDQVMGHSHSGIFQFYINPNVKCDVRAAFLDEPSDDVLVKMLGNMSLTRDPLAPTRLGLEDARTIEEHPTVARLRQRRDALTDTLKRLRQGSERCVDEEEKVEKLVDLRKGAEAALRRKKKQLRDRMLKKARERYFMENDTRELEEEDDKLLEDEAETKTRIVYALEERARIADLLCSPVVDLDEPGALDRRIELIRVMKELCGRREVRRRGIAANPAQAEKKEEEVAFAPPLECDARQCLFCVGDESMPVSQRMFCYSRPAKMMDHIEKDHLDQFEADAEIPCPHPTCRKDQVVLNSVSCFKAHAQGIHKIKLRLPKATAS</sequence>
<reference evidence="3" key="1">
    <citation type="journal article" date="2020" name="Mol. Plant Microbe Interact.">
        <title>Genome Sequence of the Biocontrol Agent Coniothyrium minitans strain Conio (IMI 134523).</title>
        <authorList>
            <person name="Patel D."/>
            <person name="Shittu T.A."/>
            <person name="Baroncelli R."/>
            <person name="Muthumeenakshi S."/>
            <person name="Osborne T.H."/>
            <person name="Janganan T.K."/>
            <person name="Sreenivasaprasad S."/>
        </authorList>
    </citation>
    <scope>NUCLEOTIDE SEQUENCE</scope>
    <source>
        <strain evidence="3">Conio</strain>
    </source>
</reference>
<dbReference type="OrthoDB" id="4485682at2759"/>
<dbReference type="InterPro" id="IPR021842">
    <property type="entry name" value="DUF3435"/>
</dbReference>
<comment type="caution">
    <text evidence="3">The sequence shown here is derived from an EMBL/GenBank/DDBJ whole genome shotgun (WGS) entry which is preliminary data.</text>
</comment>
<protein>
    <submittedName>
        <fullName evidence="3">FluG domain-containing protein</fullName>
    </submittedName>
</protein>
<evidence type="ECO:0000256" key="2">
    <source>
        <dbReference type="SAM" id="MobiDB-lite"/>
    </source>
</evidence>
<proteinExistence type="predicted"/>
<name>A0A9P6G7W0_9PLEO</name>
<feature type="region of interest" description="Disordered" evidence="2">
    <location>
        <begin position="209"/>
        <end position="233"/>
    </location>
</feature>
<keyword evidence="4" id="KW-1185">Reference proteome</keyword>
<evidence type="ECO:0000313" key="4">
    <source>
        <dbReference type="Proteomes" id="UP000756921"/>
    </source>
</evidence>
<dbReference type="AlphaFoldDB" id="A0A9P6G7W0"/>
<evidence type="ECO:0000313" key="3">
    <source>
        <dbReference type="EMBL" id="KAF9730231.1"/>
    </source>
</evidence>
<feature type="compositionally biased region" description="Acidic residues" evidence="2">
    <location>
        <begin position="215"/>
        <end position="227"/>
    </location>
</feature>
<gene>
    <name evidence="3" type="ORF">PMIN01_12164</name>
</gene>